<protein>
    <recommendedName>
        <fullName evidence="2">Carboxypeptidase</fullName>
        <ecNumber evidence="2">3.4.16.-</ecNumber>
    </recommendedName>
</protein>
<dbReference type="Proteomes" id="UP000332933">
    <property type="component" value="Unassembled WGS sequence"/>
</dbReference>
<dbReference type="PANTHER" id="PTHR11802">
    <property type="entry name" value="SERINE PROTEASE FAMILY S10 SERINE CARBOXYPEPTIDASE"/>
    <property type="match status" value="1"/>
</dbReference>
<dbReference type="InterPro" id="IPR001563">
    <property type="entry name" value="Peptidase_S10"/>
</dbReference>
<evidence type="ECO:0000313" key="5">
    <source>
        <dbReference type="EMBL" id="VFT88931.1"/>
    </source>
</evidence>
<reference evidence="5 6" key="1">
    <citation type="submission" date="2019-03" db="EMBL/GenBank/DDBJ databases">
        <authorList>
            <person name="Gaulin E."/>
            <person name="Dumas B."/>
        </authorList>
    </citation>
    <scope>NUCLEOTIDE SEQUENCE [LARGE SCALE GENOMIC DNA]</scope>
    <source>
        <strain evidence="5">CBS 568.67</strain>
    </source>
</reference>
<dbReference type="GO" id="GO:0004185">
    <property type="term" value="F:serine-type carboxypeptidase activity"/>
    <property type="evidence" value="ECO:0007669"/>
    <property type="project" value="UniProtKB-UniRule"/>
</dbReference>
<dbReference type="EC" id="3.4.16.-" evidence="2"/>
<dbReference type="PROSITE" id="PS00131">
    <property type="entry name" value="CARBOXYPEPT_SER_SER"/>
    <property type="match status" value="1"/>
</dbReference>
<feature type="chain" id="PRO_5033893395" description="Carboxypeptidase" evidence="2">
    <location>
        <begin position="17"/>
        <end position="552"/>
    </location>
</feature>
<evidence type="ECO:0000256" key="3">
    <source>
        <dbReference type="SAM" id="Phobius"/>
    </source>
</evidence>
<feature type="signal peptide" evidence="2">
    <location>
        <begin position="1"/>
        <end position="16"/>
    </location>
</feature>
<dbReference type="EMBL" id="CAADRA010005359">
    <property type="protein sequence ID" value="VFT88931.1"/>
    <property type="molecule type" value="Genomic_DNA"/>
</dbReference>
<dbReference type="Gene3D" id="3.40.50.1820">
    <property type="entry name" value="alpha/beta hydrolase"/>
    <property type="match status" value="1"/>
</dbReference>
<dbReference type="GO" id="GO:0006508">
    <property type="term" value="P:proteolysis"/>
    <property type="evidence" value="ECO:0007669"/>
    <property type="project" value="UniProtKB-KW"/>
</dbReference>
<keyword evidence="2" id="KW-0732">Signal</keyword>
<keyword evidence="6" id="KW-1185">Reference proteome</keyword>
<evidence type="ECO:0000313" key="6">
    <source>
        <dbReference type="Proteomes" id="UP000332933"/>
    </source>
</evidence>
<organism evidence="5 6">
    <name type="scientific">Aphanomyces stellatus</name>
    <dbReference type="NCBI Taxonomy" id="120398"/>
    <lineage>
        <taxon>Eukaryota</taxon>
        <taxon>Sar</taxon>
        <taxon>Stramenopiles</taxon>
        <taxon>Oomycota</taxon>
        <taxon>Saprolegniomycetes</taxon>
        <taxon>Saprolegniales</taxon>
        <taxon>Verrucalvaceae</taxon>
        <taxon>Aphanomyces</taxon>
    </lineage>
</organism>
<dbReference type="AlphaFoldDB" id="A0A485KUL8"/>
<name>A0A485KUL8_9STRA</name>
<keyword evidence="3" id="KW-0812">Transmembrane</keyword>
<evidence type="ECO:0000256" key="1">
    <source>
        <dbReference type="ARBA" id="ARBA00009431"/>
    </source>
</evidence>
<dbReference type="Pfam" id="PF00450">
    <property type="entry name" value="Peptidase_S10"/>
    <property type="match status" value="1"/>
</dbReference>
<keyword evidence="2" id="KW-0378">Hydrolase</keyword>
<keyword evidence="3" id="KW-1133">Transmembrane helix</keyword>
<feature type="transmembrane region" description="Helical" evidence="3">
    <location>
        <begin position="505"/>
        <end position="527"/>
    </location>
</feature>
<dbReference type="OrthoDB" id="443318at2759"/>
<dbReference type="PRINTS" id="PR00724">
    <property type="entry name" value="CRBOXYPTASEC"/>
</dbReference>
<keyword evidence="3" id="KW-0472">Membrane</keyword>
<dbReference type="PANTHER" id="PTHR11802:SF201">
    <property type="entry name" value="CARBOXYPEPTIDASE"/>
    <property type="match status" value="1"/>
</dbReference>
<accession>A0A485KUL8</accession>
<proteinExistence type="inferred from homology"/>
<sequence length="552" mass="61525">MRRLLLLLAAAQAAYAMATAPPNPHKITSLPHYGDTRAITFDQYAGHLALPSTGQKMFYWLTESDSGTSMADPLVLWLNGGPGCSSLGGLFTELGPFVVESDLTVKRNPYAWNRNANILFLESPAGVGFSQPMQNASSYNDDTTTDRAYEFLQQFLAQYPQYHNREFYIAGESYAGMYIPYLVHKLVTQPLVNLTLTGFAIGNPFTDNVVDGMNAQMFWFPHVMGFTLASAYMDYMYTHGLISIEMYDLGNELCGADGVAHCIYGAGVCPEACLDVLLKDFTSSEWTNPHAMDPSYIYGDVCKLRDNQARMLTSHNIRPLTHRGEVGPCQDRFATLYLQLYAVQKALHVEDGHVNWSVCNNHVAALYRRTRSALPKYPIILQAGLKALIYSGDADSTVNFLGTERWLTTDGLNLTVHEKWQAWFGPDKQLAGYATHYTNVTFKTVKGAGHMVPATRPLHALYMIECFLFGTQVCTRLAYPKDDVEYLSGADTTILVETDKPDDALIPWAITAVVVVIGSIVGLVFWAKKEERQRTTHQYVELSSADSRSTYF</sequence>
<keyword evidence="2" id="KW-0645">Protease</keyword>
<reference evidence="4" key="2">
    <citation type="submission" date="2019-06" db="EMBL/GenBank/DDBJ databases">
        <title>Genomics analysis of Aphanomyces spp. identifies a new class of oomycete effector associated with host adaptation.</title>
        <authorList>
            <person name="Gaulin E."/>
        </authorList>
    </citation>
    <scope>NUCLEOTIDE SEQUENCE</scope>
    <source>
        <strain evidence="4">CBS 578.67</strain>
    </source>
</reference>
<keyword evidence="2" id="KW-0121">Carboxypeptidase</keyword>
<evidence type="ECO:0000313" key="4">
    <source>
        <dbReference type="EMBL" id="KAF0697220.1"/>
    </source>
</evidence>
<dbReference type="SUPFAM" id="SSF53474">
    <property type="entry name" value="alpha/beta-Hydrolases"/>
    <property type="match status" value="1"/>
</dbReference>
<dbReference type="InterPro" id="IPR029058">
    <property type="entry name" value="AB_hydrolase_fold"/>
</dbReference>
<dbReference type="EMBL" id="VJMH01005338">
    <property type="protein sequence ID" value="KAF0697220.1"/>
    <property type="molecule type" value="Genomic_DNA"/>
</dbReference>
<dbReference type="InterPro" id="IPR018202">
    <property type="entry name" value="Ser_caboxypep_ser_AS"/>
</dbReference>
<gene>
    <name evidence="5" type="primary">Aste57867_12076</name>
    <name evidence="4" type="ORF">As57867_012031</name>
    <name evidence="5" type="ORF">ASTE57867_12076</name>
</gene>
<evidence type="ECO:0000256" key="2">
    <source>
        <dbReference type="RuleBase" id="RU361156"/>
    </source>
</evidence>
<comment type="similarity">
    <text evidence="1 2">Belongs to the peptidase S10 family.</text>
</comment>